<feature type="signal peptide" evidence="1">
    <location>
        <begin position="1"/>
        <end position="23"/>
    </location>
</feature>
<organism evidence="2 3">
    <name type="scientific">Mucilaginibacter panaciglaebae</name>
    <dbReference type="NCBI Taxonomy" id="502331"/>
    <lineage>
        <taxon>Bacteria</taxon>
        <taxon>Pseudomonadati</taxon>
        <taxon>Bacteroidota</taxon>
        <taxon>Sphingobacteriia</taxon>
        <taxon>Sphingobacteriales</taxon>
        <taxon>Sphingobacteriaceae</taxon>
        <taxon>Mucilaginibacter</taxon>
    </lineage>
</organism>
<keyword evidence="2" id="KW-0378">Hydrolase</keyword>
<comment type="caution">
    <text evidence="2">The sequence shown here is derived from an EMBL/GenBank/DDBJ whole genome shotgun (WGS) entry which is preliminary data.</text>
</comment>
<evidence type="ECO:0000313" key="3">
    <source>
        <dbReference type="Proteomes" id="UP001500841"/>
    </source>
</evidence>
<feature type="chain" id="PRO_5045552047" evidence="1">
    <location>
        <begin position="24"/>
        <end position="234"/>
    </location>
</feature>
<dbReference type="GO" id="GO:0016787">
    <property type="term" value="F:hydrolase activity"/>
    <property type="evidence" value="ECO:0007669"/>
    <property type="project" value="UniProtKB-KW"/>
</dbReference>
<evidence type="ECO:0000256" key="1">
    <source>
        <dbReference type="SAM" id="SignalP"/>
    </source>
</evidence>
<reference evidence="3" key="1">
    <citation type="journal article" date="2019" name="Int. J. Syst. Evol. Microbiol.">
        <title>The Global Catalogue of Microorganisms (GCM) 10K type strain sequencing project: providing services to taxonomists for standard genome sequencing and annotation.</title>
        <authorList>
            <consortium name="The Broad Institute Genomics Platform"/>
            <consortium name="The Broad Institute Genome Sequencing Center for Infectious Disease"/>
            <person name="Wu L."/>
            <person name="Ma J."/>
        </authorList>
    </citation>
    <scope>NUCLEOTIDE SEQUENCE [LARGE SCALE GENOMIC DNA]</scope>
    <source>
        <strain evidence="3">JCM 17085</strain>
    </source>
</reference>
<dbReference type="InterPro" id="IPR036514">
    <property type="entry name" value="SGNH_hydro_sf"/>
</dbReference>
<proteinExistence type="predicted"/>
<dbReference type="Gene3D" id="3.40.50.1110">
    <property type="entry name" value="SGNH hydrolase"/>
    <property type="match status" value="1"/>
</dbReference>
<protein>
    <submittedName>
        <fullName evidence="2">SGNH/GDSL hydrolase family protein</fullName>
    </submittedName>
</protein>
<sequence length="234" mass="26060">MMKWRVLTLAFLPLLICCKKQQALETNVKSKPVDSTLTFYNVVILGNSITYSPNNTAIGWFGNWGMAATMQDSDYVHILINHFKVKNPNVQVKIKNIEPFEVDPLHYDLDAELGTLKAIKPDLVLIRIGENVSADIDLQMFNERYTALINYFKADNANVIVLGGGSIWGSVVDNVMIKHPPYVLLKSIVNDGSNFSLGLFADAGVAAHPSDKGMRNIAALLWDKIKILTPDDRK</sequence>
<dbReference type="Proteomes" id="UP001500841">
    <property type="component" value="Unassembled WGS sequence"/>
</dbReference>
<keyword evidence="3" id="KW-1185">Reference proteome</keyword>
<dbReference type="RefSeq" id="WP_345102009.1">
    <property type="nucleotide sequence ID" value="NZ_BAABCV010000004.1"/>
</dbReference>
<name>A0ABP7WML8_9SPHI</name>
<accession>A0ABP7WML8</accession>
<gene>
    <name evidence="2" type="ORF">GCM10022392_13000</name>
</gene>
<dbReference type="SUPFAM" id="SSF52266">
    <property type="entry name" value="SGNH hydrolase"/>
    <property type="match status" value="1"/>
</dbReference>
<dbReference type="EMBL" id="BAABCV010000004">
    <property type="protein sequence ID" value="GAA4092243.1"/>
    <property type="molecule type" value="Genomic_DNA"/>
</dbReference>
<evidence type="ECO:0000313" key="2">
    <source>
        <dbReference type="EMBL" id="GAA4092243.1"/>
    </source>
</evidence>
<keyword evidence="1" id="KW-0732">Signal</keyword>